<name>A0A0B4XJA4_9GAMM</name>
<dbReference type="InterPro" id="IPR013149">
    <property type="entry name" value="ADH-like_C"/>
</dbReference>
<dbReference type="InterPro" id="IPR011032">
    <property type="entry name" value="GroES-like_sf"/>
</dbReference>
<protein>
    <submittedName>
        <fullName evidence="2">Oxidoreductase</fullName>
    </submittedName>
</protein>
<organism evidence="2 3">
    <name type="scientific">Isoalcanivorax pacificus W11-5</name>
    <dbReference type="NCBI Taxonomy" id="391936"/>
    <lineage>
        <taxon>Bacteria</taxon>
        <taxon>Pseudomonadati</taxon>
        <taxon>Pseudomonadota</taxon>
        <taxon>Gammaproteobacteria</taxon>
        <taxon>Oceanospirillales</taxon>
        <taxon>Alcanivoracaceae</taxon>
        <taxon>Isoalcanivorax</taxon>
    </lineage>
</organism>
<evidence type="ECO:0000313" key="3">
    <source>
        <dbReference type="Proteomes" id="UP000006764"/>
    </source>
</evidence>
<dbReference type="Gene3D" id="3.40.50.720">
    <property type="entry name" value="NAD(P)-binding Rossmann-like Domain"/>
    <property type="match status" value="1"/>
</dbReference>
<dbReference type="KEGG" id="apac:S7S_09785"/>
<dbReference type="InterPro" id="IPR013154">
    <property type="entry name" value="ADH-like_N"/>
</dbReference>
<reference evidence="2 3" key="1">
    <citation type="journal article" date="2012" name="J. Bacteriol.">
        <title>Genome sequence of an alkane-degrading bacterium, Alcanivorax pacificus type strain W11-5, isolated from deep sea sediment.</title>
        <authorList>
            <person name="Lai Q."/>
            <person name="Shao Z."/>
        </authorList>
    </citation>
    <scope>NUCLEOTIDE SEQUENCE [LARGE SCALE GENOMIC DNA]</scope>
    <source>
        <strain evidence="2 3">W11-5</strain>
    </source>
</reference>
<gene>
    <name evidence="2" type="ORF">S7S_09785</name>
</gene>
<accession>A0A0B4XJA4</accession>
<dbReference type="SMART" id="SM00829">
    <property type="entry name" value="PKS_ER"/>
    <property type="match status" value="1"/>
</dbReference>
<dbReference type="AlphaFoldDB" id="A0A0B4XJA4"/>
<feature type="domain" description="Enoyl reductase (ER)" evidence="1">
    <location>
        <begin position="16"/>
        <end position="328"/>
    </location>
</feature>
<proteinExistence type="predicted"/>
<dbReference type="PANTHER" id="PTHR43677">
    <property type="entry name" value="SHORT-CHAIN DEHYDROGENASE/REDUCTASE"/>
    <property type="match status" value="1"/>
</dbReference>
<dbReference type="STRING" id="391936.S7S_09785"/>
<dbReference type="HOGENOM" id="CLU_026673_26_3_6"/>
<dbReference type="RefSeq" id="WP_008735450.1">
    <property type="nucleotide sequence ID" value="NZ_CP004387.1"/>
</dbReference>
<keyword evidence="3" id="KW-1185">Reference proteome</keyword>
<dbReference type="Gene3D" id="3.90.180.10">
    <property type="entry name" value="Medium-chain alcohol dehydrogenases, catalytic domain"/>
    <property type="match status" value="1"/>
</dbReference>
<dbReference type="InterPro" id="IPR020843">
    <property type="entry name" value="ER"/>
</dbReference>
<dbReference type="Pfam" id="PF00107">
    <property type="entry name" value="ADH_zinc_N"/>
    <property type="match status" value="1"/>
</dbReference>
<dbReference type="PANTHER" id="PTHR43677:SF1">
    <property type="entry name" value="ACRYLYL-COA REDUCTASE ACUI-RELATED"/>
    <property type="match status" value="1"/>
</dbReference>
<dbReference type="Pfam" id="PF08240">
    <property type="entry name" value="ADH_N"/>
    <property type="match status" value="1"/>
</dbReference>
<evidence type="ECO:0000313" key="2">
    <source>
        <dbReference type="EMBL" id="AJD48369.1"/>
    </source>
</evidence>
<dbReference type="OrthoDB" id="9782155at2"/>
<dbReference type="SUPFAM" id="SSF51735">
    <property type="entry name" value="NAD(P)-binding Rossmann-fold domains"/>
    <property type="match status" value="1"/>
</dbReference>
<sequence length="331" mass="34139">MTDTFNALQTAEEGDGFATRLVQRSLDDLPPGDVLIRVQWSSLNYKDALSASGNRGVTRNYPHTPGIDAAGVVVTDSTDTFAEGTPVLVTGYDLGMNTAGGYGEYIRVPAGWVLKLPGGLDARVAMLHGTAGLTAGLCVQALLDAGVTPADGEVLVTGATGGVGSFAVALLAHLGFQVVAGSGKAEAADWLTQLGATALIDREAMLAGASKPVLKPRWAGVVDTLGGEPLANAVKSTSYGGAVACCGLAASTDLPLTVFPFILRNVRLLGVDSVEQPLATKAAVWERLATDWRIPVLESLCAAETDLAGLVPWFDTILQGGVRGRVLVNLA</sequence>
<evidence type="ECO:0000259" key="1">
    <source>
        <dbReference type="SMART" id="SM00829"/>
    </source>
</evidence>
<dbReference type="SUPFAM" id="SSF50129">
    <property type="entry name" value="GroES-like"/>
    <property type="match status" value="1"/>
</dbReference>
<dbReference type="Proteomes" id="UP000006764">
    <property type="component" value="Chromosome"/>
</dbReference>
<dbReference type="InterPro" id="IPR014188">
    <property type="entry name" value="Acrylyl-CoA_reductase_AcuI"/>
</dbReference>
<dbReference type="EMBL" id="CP004387">
    <property type="protein sequence ID" value="AJD48369.1"/>
    <property type="molecule type" value="Genomic_DNA"/>
</dbReference>
<dbReference type="CDD" id="cd05280">
    <property type="entry name" value="MDR_yhdh_yhfp"/>
    <property type="match status" value="1"/>
</dbReference>
<dbReference type="InterPro" id="IPR036291">
    <property type="entry name" value="NAD(P)-bd_dom_sf"/>
</dbReference>
<dbReference type="NCBIfam" id="TIGR02823">
    <property type="entry name" value="oxido_YhdH"/>
    <property type="match status" value="1"/>
</dbReference>
<dbReference type="InterPro" id="IPR051397">
    <property type="entry name" value="Zn-ADH-like_protein"/>
</dbReference>
<dbReference type="GO" id="GO:0043957">
    <property type="term" value="F:acryloyl-CoA reductase (NADPH) activity"/>
    <property type="evidence" value="ECO:0007669"/>
    <property type="project" value="TreeGrafter"/>
</dbReference>